<dbReference type="PANTHER" id="PTHR43047:SF72">
    <property type="entry name" value="OSMOSENSING HISTIDINE PROTEIN KINASE SLN1"/>
    <property type="match status" value="1"/>
</dbReference>
<dbReference type="InterPro" id="IPR005467">
    <property type="entry name" value="His_kinase_dom"/>
</dbReference>
<dbReference type="InterPro" id="IPR036890">
    <property type="entry name" value="HATPase_C_sf"/>
</dbReference>
<feature type="transmembrane region" description="Helical" evidence="6">
    <location>
        <begin position="183"/>
        <end position="204"/>
    </location>
</feature>
<dbReference type="GO" id="GO:0005886">
    <property type="term" value="C:plasma membrane"/>
    <property type="evidence" value="ECO:0007669"/>
    <property type="project" value="TreeGrafter"/>
</dbReference>
<dbReference type="SUPFAM" id="SSF55874">
    <property type="entry name" value="ATPase domain of HSP90 chaperone/DNA topoisomerase II/histidine kinase"/>
    <property type="match status" value="1"/>
</dbReference>
<evidence type="ECO:0000256" key="2">
    <source>
        <dbReference type="ARBA" id="ARBA00012438"/>
    </source>
</evidence>
<keyword evidence="6" id="KW-1133">Transmembrane helix</keyword>
<dbReference type="PRINTS" id="PR00344">
    <property type="entry name" value="BCTRLSENSOR"/>
</dbReference>
<sequence>MFSGVWFHLSRELGRLYPADRLENGVDVAQQTELADSGLGEKVWPRAGPSLVPAQWVSGLLALLVAILLVPALQFADIRLIVALVWLSACLCAIFLLTSLANQGQQSVAIPVLWAGAGLGFAGLSGLTIGLLLIAAIWPLLGSSAVGVSRMNGVAASLCVAAATLVLHPLLPPASLPTLSGWLAYVPVGLLILITAGLAVATSARTASVIARARQSARALVSQAQARQGQAEAEARAARAETEDRSRFVAEMSHEIRTPLNAILGFADTMREQVFGPLPAPYQDYPGLIHKSGSHLLDLVSDLLDISKIEAGRYEVACEPIRLDQFLFEAISLSSGAARAAGVQIRHEVGPAVTVLADQRALRQIAFNLLSNAIKFTPEGGMVTLRILTDGMGNPDGSAVLEVADTGAGISAADLSRIGQPWAQANNQNEGSARLKRSSGLGLAVVKRLSELQGGRFWLDSTLGVGTIAKVALPLAPASN</sequence>
<dbReference type="EMBL" id="BFBR01000003">
    <property type="protein sequence ID" value="GBF57541.1"/>
    <property type="molecule type" value="Genomic_DNA"/>
</dbReference>
<dbReference type="Gene3D" id="3.30.565.10">
    <property type="entry name" value="Histidine kinase-like ATPase, C-terminal domain"/>
    <property type="match status" value="1"/>
</dbReference>
<reference evidence="8 9" key="1">
    <citation type="journal article" date="2018" name="Genome Announc.">
        <title>Draft Genome Sequence of "Candidatus Phycosocius bacilliformis," an Alphaproteobacterial Ectosymbiont of the Hydrocarbon-Producing Green Alga Botryococcus braunii.</title>
        <authorList>
            <person name="Tanabe Y."/>
            <person name="Yamaguchi H."/>
            <person name="Watanabe M.M."/>
        </authorList>
    </citation>
    <scope>NUCLEOTIDE SEQUENCE [LARGE SCALE GENOMIC DNA]</scope>
    <source>
        <strain evidence="8 9">BOTRYCO-2</strain>
    </source>
</reference>
<evidence type="ECO:0000313" key="8">
    <source>
        <dbReference type="EMBL" id="GBF57541.1"/>
    </source>
</evidence>
<dbReference type="Pfam" id="PF00512">
    <property type="entry name" value="HisKA"/>
    <property type="match status" value="1"/>
</dbReference>
<dbReference type="AlphaFoldDB" id="A0A2P2E912"/>
<organism evidence="8 9">
    <name type="scientific">Candidatus Phycosocius bacilliformis</name>
    <dbReference type="NCBI Taxonomy" id="1445552"/>
    <lineage>
        <taxon>Bacteria</taxon>
        <taxon>Pseudomonadati</taxon>
        <taxon>Pseudomonadota</taxon>
        <taxon>Alphaproteobacteria</taxon>
        <taxon>Caulobacterales</taxon>
        <taxon>Caulobacterales incertae sedis</taxon>
        <taxon>Candidatus Phycosocius</taxon>
    </lineage>
</organism>
<keyword evidence="9" id="KW-1185">Reference proteome</keyword>
<feature type="domain" description="Histidine kinase" evidence="7">
    <location>
        <begin position="251"/>
        <end position="477"/>
    </location>
</feature>
<evidence type="ECO:0000256" key="1">
    <source>
        <dbReference type="ARBA" id="ARBA00000085"/>
    </source>
</evidence>
<dbReference type="Proteomes" id="UP000245086">
    <property type="component" value="Unassembled WGS sequence"/>
</dbReference>
<comment type="caution">
    <text evidence="8">The sequence shown here is derived from an EMBL/GenBank/DDBJ whole genome shotgun (WGS) entry which is preliminary data.</text>
</comment>
<evidence type="ECO:0000256" key="4">
    <source>
        <dbReference type="ARBA" id="ARBA00022679"/>
    </source>
</evidence>
<gene>
    <name evidence="8" type="primary">divJ</name>
    <name evidence="8" type="ORF">PbB2_01208</name>
</gene>
<dbReference type="SMART" id="SM00388">
    <property type="entry name" value="HisKA"/>
    <property type="match status" value="1"/>
</dbReference>
<accession>A0A2P2E912</accession>
<evidence type="ECO:0000256" key="5">
    <source>
        <dbReference type="ARBA" id="ARBA00022777"/>
    </source>
</evidence>
<evidence type="ECO:0000313" key="9">
    <source>
        <dbReference type="Proteomes" id="UP000245086"/>
    </source>
</evidence>
<dbReference type="RefSeq" id="WP_108984423.1">
    <property type="nucleotide sequence ID" value="NZ_BFBR01000003.1"/>
</dbReference>
<proteinExistence type="predicted"/>
<dbReference type="EC" id="2.7.13.3" evidence="2"/>
<dbReference type="InterPro" id="IPR004358">
    <property type="entry name" value="Sig_transdc_His_kin-like_C"/>
</dbReference>
<keyword evidence="6" id="KW-0472">Membrane</keyword>
<keyword evidence="4 8" id="KW-0808">Transferase</keyword>
<dbReference type="Gene3D" id="1.10.287.130">
    <property type="match status" value="1"/>
</dbReference>
<protein>
    <recommendedName>
        <fullName evidence="2">histidine kinase</fullName>
        <ecNumber evidence="2">2.7.13.3</ecNumber>
    </recommendedName>
</protein>
<dbReference type="SUPFAM" id="SSF47384">
    <property type="entry name" value="Homodimeric domain of signal transducing histidine kinase"/>
    <property type="match status" value="1"/>
</dbReference>
<comment type="catalytic activity">
    <reaction evidence="1">
        <text>ATP + protein L-histidine = ADP + protein N-phospho-L-histidine.</text>
        <dbReference type="EC" id="2.7.13.3"/>
    </reaction>
</comment>
<dbReference type="InterPro" id="IPR003594">
    <property type="entry name" value="HATPase_dom"/>
</dbReference>
<dbReference type="CDD" id="cd00082">
    <property type="entry name" value="HisKA"/>
    <property type="match status" value="1"/>
</dbReference>
<dbReference type="InterPro" id="IPR036097">
    <property type="entry name" value="HisK_dim/P_sf"/>
</dbReference>
<dbReference type="SMART" id="SM00387">
    <property type="entry name" value="HATPase_c"/>
    <property type="match status" value="1"/>
</dbReference>
<name>A0A2P2E912_9PROT</name>
<dbReference type="InterPro" id="IPR003661">
    <property type="entry name" value="HisK_dim/P_dom"/>
</dbReference>
<dbReference type="PANTHER" id="PTHR43047">
    <property type="entry name" value="TWO-COMPONENT HISTIDINE PROTEIN KINASE"/>
    <property type="match status" value="1"/>
</dbReference>
<evidence type="ECO:0000256" key="3">
    <source>
        <dbReference type="ARBA" id="ARBA00022553"/>
    </source>
</evidence>
<dbReference type="Pfam" id="PF02518">
    <property type="entry name" value="HATPase_c"/>
    <property type="match status" value="1"/>
</dbReference>
<keyword evidence="3" id="KW-0597">Phosphoprotein</keyword>
<dbReference type="PROSITE" id="PS50109">
    <property type="entry name" value="HIS_KIN"/>
    <property type="match status" value="1"/>
</dbReference>
<evidence type="ECO:0000259" key="7">
    <source>
        <dbReference type="PROSITE" id="PS50109"/>
    </source>
</evidence>
<feature type="transmembrane region" description="Helical" evidence="6">
    <location>
        <begin position="113"/>
        <end position="141"/>
    </location>
</feature>
<evidence type="ECO:0000256" key="6">
    <source>
        <dbReference type="SAM" id="Phobius"/>
    </source>
</evidence>
<dbReference type="GO" id="GO:0000155">
    <property type="term" value="F:phosphorelay sensor kinase activity"/>
    <property type="evidence" value="ECO:0007669"/>
    <property type="project" value="InterPro"/>
</dbReference>
<feature type="transmembrane region" description="Helical" evidence="6">
    <location>
        <begin position="54"/>
        <end position="73"/>
    </location>
</feature>
<keyword evidence="5 8" id="KW-0418">Kinase</keyword>
<keyword evidence="6" id="KW-0812">Transmembrane</keyword>
<dbReference type="GO" id="GO:0009927">
    <property type="term" value="F:histidine phosphotransfer kinase activity"/>
    <property type="evidence" value="ECO:0007669"/>
    <property type="project" value="TreeGrafter"/>
</dbReference>
<feature type="transmembrane region" description="Helical" evidence="6">
    <location>
        <begin position="80"/>
        <end position="101"/>
    </location>
</feature>
<feature type="transmembrane region" description="Helical" evidence="6">
    <location>
        <begin position="153"/>
        <end position="171"/>
    </location>
</feature>
<dbReference type="OrthoDB" id="9801651at2"/>